<dbReference type="InParanoid" id="E3MPM6"/>
<dbReference type="HOGENOM" id="CLU_521999_0_0_1"/>
<dbReference type="eggNOG" id="KOG0017">
    <property type="taxonomic scope" value="Eukaryota"/>
</dbReference>
<name>E3MPM6_CAERE</name>
<accession>E3MPM6</accession>
<dbReference type="PANTHER" id="PTHR47331">
    <property type="entry name" value="PHD-TYPE DOMAIN-CONTAINING PROTEIN"/>
    <property type="match status" value="1"/>
</dbReference>
<feature type="compositionally biased region" description="Basic residues" evidence="1">
    <location>
        <begin position="433"/>
        <end position="445"/>
    </location>
</feature>
<evidence type="ECO:0000256" key="1">
    <source>
        <dbReference type="SAM" id="MobiDB-lite"/>
    </source>
</evidence>
<proteinExistence type="predicted"/>
<gene>
    <name evidence="2" type="ORF">CRE_08361</name>
</gene>
<evidence type="ECO:0000313" key="3">
    <source>
        <dbReference type="Proteomes" id="UP000008281"/>
    </source>
</evidence>
<organism evidence="3">
    <name type="scientific">Caenorhabditis remanei</name>
    <name type="common">Caenorhabditis vulgaris</name>
    <dbReference type="NCBI Taxonomy" id="31234"/>
    <lineage>
        <taxon>Eukaryota</taxon>
        <taxon>Metazoa</taxon>
        <taxon>Ecdysozoa</taxon>
        <taxon>Nematoda</taxon>
        <taxon>Chromadorea</taxon>
        <taxon>Rhabditida</taxon>
        <taxon>Rhabditina</taxon>
        <taxon>Rhabditomorpha</taxon>
        <taxon>Rhabditoidea</taxon>
        <taxon>Rhabditidae</taxon>
        <taxon>Peloderinae</taxon>
        <taxon>Caenorhabditis</taxon>
    </lineage>
</organism>
<protein>
    <submittedName>
        <fullName evidence="2">Uncharacterized protein</fullName>
    </submittedName>
</protein>
<evidence type="ECO:0000313" key="2">
    <source>
        <dbReference type="EMBL" id="EFP06518.1"/>
    </source>
</evidence>
<dbReference type="AlphaFoldDB" id="E3MPM6"/>
<keyword evidence="3" id="KW-1185">Reference proteome</keyword>
<dbReference type="OrthoDB" id="5984724at2759"/>
<dbReference type="Proteomes" id="UP000008281">
    <property type="component" value="Unassembled WGS sequence"/>
</dbReference>
<feature type="region of interest" description="Disordered" evidence="1">
    <location>
        <begin position="1"/>
        <end position="36"/>
    </location>
</feature>
<feature type="region of interest" description="Disordered" evidence="1">
    <location>
        <begin position="391"/>
        <end position="445"/>
    </location>
</feature>
<feature type="compositionally biased region" description="Polar residues" evidence="1">
    <location>
        <begin position="25"/>
        <end position="36"/>
    </location>
</feature>
<reference evidence="2" key="1">
    <citation type="submission" date="2007-07" db="EMBL/GenBank/DDBJ databases">
        <title>PCAP assembly of the Caenorhabditis remanei genome.</title>
        <authorList>
            <consortium name="The Caenorhabditis remanei Sequencing Consortium"/>
            <person name="Wilson R.K."/>
        </authorList>
    </citation>
    <scope>NUCLEOTIDE SEQUENCE [LARGE SCALE GENOMIC DNA]</scope>
    <source>
        <strain evidence="2">PB4641</strain>
    </source>
</reference>
<feature type="compositionally biased region" description="Basic and acidic residues" evidence="1">
    <location>
        <begin position="411"/>
        <end position="432"/>
    </location>
</feature>
<dbReference type="EMBL" id="DS268463">
    <property type="protein sequence ID" value="EFP06518.1"/>
    <property type="molecule type" value="Genomic_DNA"/>
</dbReference>
<sequence>MAVMSPQLERNDKESTAATNGEEFGNSSSWRPNNSVTMHEDPAAIRRDSIAQSNRTKGTYTSEETFNTGKHDVATTNVINRMDLVMPRRDDNLHQQEEADTSRNNVQVESRVDASRLRDVNVVDRIPFLNDSVDDQSRSENDEANVIRERYVNVIDSISLSKNFAKDQSSRFIGTDTPSLPDFPEQRGNHSPATVTSTVNLMEKDIKREQAKLTSIKSALTVMTPFSGDICDYPAFIGLFDFMVHNNDYLDFEIKQGLLMKLLPKDLVDVHQTTPSKENYWTIRRNMERQFNSPGVQKIIAWRKSMELEFPEHDLSGLTSALNTFSTLANKQKAYGTNPDDPNFLISFARRLPERFSRIAHSLLLQNIAATKLDQLLDALHEELAIQQWPISEPSRGNDNGIRQTNSTQAKGDDGNHYQQCHQERPKHESSHHQHKKSGNRRKPPSKLIPCQYCDDKDHCALQCKASLRKKKEAVKDKLLCNNCLSSTHMVTSCRSKNNCSNCKIRHFTGHCESTKPDGYSM</sequence>
<dbReference type="STRING" id="31234.E3MPM6"/>
<feature type="compositionally biased region" description="Polar residues" evidence="1">
    <location>
        <begin position="395"/>
        <end position="410"/>
    </location>
</feature>